<sequence length="435" mass="47656">MATLSRLTSRRARPRSWSSRLPDRREWLSLASGVLVVLLFPGYFLYHSGLALGVIPPVLGGYIGQVAVAFGVPVLLLNFINVVTRREPLLFIDKAVFLYSLFLICWTQAHFSFGDGVQTSYAYYYYNIAAIFLWQAIYLGMRNLNLDHRWLRIVLAVSLPVFLAIAVYGSDGMFFDTETLAGDGVPVSDYQGFARSATLVAFLLLTLTRGMRTAAVVAVTVPLLFLLGARSEFVGFILIAMLFIVMREGISPLTLLWLPAGVLTIGYLAVSFNVLGGDSRILELLRVSQDSSYQARGELLWRALDTITTHPVLGDYASQLYQGDIGDYAHNALSAWVSYGLLGFAGFVFLLGYAAIRSFLMALHGGARNPCIATAMIFSLYAVFLAITAKTVNDPVFAVAWGAVACALSQRERAAANAASLRRQAGPALQRHGRH</sequence>
<dbReference type="EMBL" id="CAJPVI010000010">
    <property type="protein sequence ID" value="CAG2141836.1"/>
    <property type="molecule type" value="Genomic_DNA"/>
</dbReference>
<proteinExistence type="predicted"/>
<feature type="transmembrane region" description="Helical" evidence="1">
    <location>
        <begin position="190"/>
        <end position="207"/>
    </location>
</feature>
<keyword evidence="1" id="KW-0472">Membrane</keyword>
<keyword evidence="3" id="KW-1185">Reference proteome</keyword>
<evidence type="ECO:0008006" key="4">
    <source>
        <dbReference type="Google" id="ProtNLM"/>
    </source>
</evidence>
<gene>
    <name evidence="2" type="ORF">LMG26411_02127</name>
</gene>
<dbReference type="Proteomes" id="UP000672657">
    <property type="component" value="Unassembled WGS sequence"/>
</dbReference>
<accession>A0ABM8TFP8</accession>
<feature type="transmembrane region" description="Helical" evidence="1">
    <location>
        <begin position="91"/>
        <end position="111"/>
    </location>
</feature>
<keyword evidence="1" id="KW-1133">Transmembrane helix</keyword>
<protein>
    <recommendedName>
        <fullName evidence="4">O-antigen ligase domain-containing protein</fullName>
    </recommendedName>
</protein>
<feature type="transmembrane region" description="Helical" evidence="1">
    <location>
        <begin position="214"/>
        <end position="244"/>
    </location>
</feature>
<evidence type="ECO:0000313" key="3">
    <source>
        <dbReference type="Proteomes" id="UP000672657"/>
    </source>
</evidence>
<feature type="transmembrane region" description="Helical" evidence="1">
    <location>
        <begin position="58"/>
        <end position="79"/>
    </location>
</feature>
<feature type="transmembrane region" description="Helical" evidence="1">
    <location>
        <begin position="256"/>
        <end position="276"/>
    </location>
</feature>
<feature type="transmembrane region" description="Helical" evidence="1">
    <location>
        <begin position="123"/>
        <end position="141"/>
    </location>
</feature>
<name>A0ABM8TFP8_9BURK</name>
<dbReference type="RefSeq" id="WP_211953224.1">
    <property type="nucleotide sequence ID" value="NZ_CAJPVI010000010.1"/>
</dbReference>
<organism evidence="2 3">
    <name type="scientific">Cupriavidus numazuensis</name>
    <dbReference type="NCBI Taxonomy" id="221992"/>
    <lineage>
        <taxon>Bacteria</taxon>
        <taxon>Pseudomonadati</taxon>
        <taxon>Pseudomonadota</taxon>
        <taxon>Betaproteobacteria</taxon>
        <taxon>Burkholderiales</taxon>
        <taxon>Burkholderiaceae</taxon>
        <taxon>Cupriavidus</taxon>
    </lineage>
</organism>
<evidence type="ECO:0000256" key="1">
    <source>
        <dbReference type="SAM" id="Phobius"/>
    </source>
</evidence>
<reference evidence="2 3" key="1">
    <citation type="submission" date="2021-03" db="EMBL/GenBank/DDBJ databases">
        <authorList>
            <person name="Peeters C."/>
        </authorList>
    </citation>
    <scope>NUCLEOTIDE SEQUENCE [LARGE SCALE GENOMIC DNA]</scope>
    <source>
        <strain evidence="2 3">LMG 26411</strain>
    </source>
</reference>
<evidence type="ECO:0000313" key="2">
    <source>
        <dbReference type="EMBL" id="CAG2141836.1"/>
    </source>
</evidence>
<feature type="transmembrane region" description="Helical" evidence="1">
    <location>
        <begin position="27"/>
        <end position="46"/>
    </location>
</feature>
<comment type="caution">
    <text evidence="2">The sequence shown here is derived from an EMBL/GenBank/DDBJ whole genome shotgun (WGS) entry which is preliminary data.</text>
</comment>
<feature type="transmembrane region" description="Helical" evidence="1">
    <location>
        <begin position="336"/>
        <end position="355"/>
    </location>
</feature>
<feature type="transmembrane region" description="Helical" evidence="1">
    <location>
        <begin position="367"/>
        <end position="387"/>
    </location>
</feature>
<keyword evidence="1" id="KW-0812">Transmembrane</keyword>
<feature type="transmembrane region" description="Helical" evidence="1">
    <location>
        <begin position="153"/>
        <end position="170"/>
    </location>
</feature>